<accession>A0ABN1K0A8</accession>
<dbReference type="GO" id="GO:0051213">
    <property type="term" value="F:dioxygenase activity"/>
    <property type="evidence" value="ECO:0007669"/>
    <property type="project" value="UniProtKB-KW"/>
</dbReference>
<dbReference type="InterPro" id="IPR037151">
    <property type="entry name" value="AlkB-like_sf"/>
</dbReference>
<evidence type="ECO:0000259" key="6">
    <source>
        <dbReference type="PROSITE" id="PS51471"/>
    </source>
</evidence>
<evidence type="ECO:0000256" key="5">
    <source>
        <dbReference type="ARBA" id="ARBA00023004"/>
    </source>
</evidence>
<proteinExistence type="predicted"/>
<gene>
    <name evidence="7" type="ORF">GCM10009107_23570</name>
</gene>
<evidence type="ECO:0000256" key="4">
    <source>
        <dbReference type="ARBA" id="ARBA00023002"/>
    </source>
</evidence>
<keyword evidence="3 7" id="KW-0223">Dioxygenase</keyword>
<dbReference type="SUPFAM" id="SSF51197">
    <property type="entry name" value="Clavaminate synthase-like"/>
    <property type="match status" value="1"/>
</dbReference>
<dbReference type="InterPro" id="IPR027450">
    <property type="entry name" value="AlkB-like"/>
</dbReference>
<evidence type="ECO:0000256" key="1">
    <source>
        <dbReference type="ARBA" id="ARBA00001954"/>
    </source>
</evidence>
<comment type="caution">
    <text evidence="7">The sequence shown here is derived from an EMBL/GenBank/DDBJ whole genome shotgun (WGS) entry which is preliminary data.</text>
</comment>
<dbReference type="EMBL" id="BAAAEW010000013">
    <property type="protein sequence ID" value="GAA0751110.1"/>
    <property type="molecule type" value="Genomic_DNA"/>
</dbReference>
<dbReference type="Pfam" id="PF13532">
    <property type="entry name" value="2OG-FeII_Oxy_2"/>
    <property type="match status" value="1"/>
</dbReference>
<keyword evidence="4" id="KW-0560">Oxidoreductase</keyword>
<keyword evidence="8" id="KW-1185">Reference proteome</keyword>
<sequence>MLPGFEPAPLPAGFHFLPGHFDAAEQAALLAELRQLLAEAPLFQQAMPRSGAPLSVRMSGAGTWGWVTDKVGGYRYQRTHPVTGHAWPAIPERLLRLWAEATGEARPPNQCLINYYDAKARLGLHQDKDAVSLGGPVVSVSLGDDARFAVGGLARNAPLQRLDLHSGDVVWFGGAGRLLFHGVDRIRFGSSALLAEGGRLNVTLRRIEGVPRPDGTLPG</sequence>
<keyword evidence="5" id="KW-0408">Iron</keyword>
<dbReference type="Proteomes" id="UP001500279">
    <property type="component" value="Unassembled WGS sequence"/>
</dbReference>
<dbReference type="PANTHER" id="PTHR16557">
    <property type="entry name" value="ALKYLATED DNA REPAIR PROTEIN ALKB-RELATED"/>
    <property type="match status" value="1"/>
</dbReference>
<dbReference type="PROSITE" id="PS51471">
    <property type="entry name" value="FE2OG_OXY"/>
    <property type="match status" value="1"/>
</dbReference>
<protein>
    <submittedName>
        <fullName evidence="7">Alpha-ketoglutarate-dependent dioxygenase AlkB</fullName>
    </submittedName>
</protein>
<dbReference type="Gene3D" id="2.60.120.590">
    <property type="entry name" value="Alpha-ketoglutarate-dependent dioxygenase AlkB-like"/>
    <property type="match status" value="1"/>
</dbReference>
<comment type="cofactor">
    <cofactor evidence="1">
        <name>Fe(2+)</name>
        <dbReference type="ChEBI" id="CHEBI:29033"/>
    </cofactor>
</comment>
<evidence type="ECO:0000313" key="8">
    <source>
        <dbReference type="Proteomes" id="UP001500279"/>
    </source>
</evidence>
<reference evidence="7 8" key="1">
    <citation type="journal article" date="2019" name="Int. J. Syst. Evol. Microbiol.">
        <title>The Global Catalogue of Microorganisms (GCM) 10K type strain sequencing project: providing services to taxonomists for standard genome sequencing and annotation.</title>
        <authorList>
            <consortium name="The Broad Institute Genomics Platform"/>
            <consortium name="The Broad Institute Genome Sequencing Center for Infectious Disease"/>
            <person name="Wu L."/>
            <person name="Ma J."/>
        </authorList>
    </citation>
    <scope>NUCLEOTIDE SEQUENCE [LARGE SCALE GENOMIC DNA]</scope>
    <source>
        <strain evidence="7 8">JCM 15503</strain>
    </source>
</reference>
<dbReference type="InterPro" id="IPR004574">
    <property type="entry name" value="Alkb"/>
</dbReference>
<feature type="domain" description="Fe2OG dioxygenase" evidence="6">
    <location>
        <begin position="107"/>
        <end position="208"/>
    </location>
</feature>
<evidence type="ECO:0000256" key="2">
    <source>
        <dbReference type="ARBA" id="ARBA00022723"/>
    </source>
</evidence>
<name>A0ABN1K0A8_9BURK</name>
<evidence type="ECO:0000313" key="7">
    <source>
        <dbReference type="EMBL" id="GAA0751110.1"/>
    </source>
</evidence>
<dbReference type="InterPro" id="IPR005123">
    <property type="entry name" value="Oxoglu/Fe-dep_dioxygenase_dom"/>
</dbReference>
<keyword evidence="2" id="KW-0479">Metal-binding</keyword>
<dbReference type="PANTHER" id="PTHR16557:SF2">
    <property type="entry name" value="NUCLEIC ACID DIOXYGENASE ALKBH1"/>
    <property type="match status" value="1"/>
</dbReference>
<evidence type="ECO:0000256" key="3">
    <source>
        <dbReference type="ARBA" id="ARBA00022964"/>
    </source>
</evidence>
<organism evidence="7 8">
    <name type="scientific">Ideonella azotifigens</name>
    <dbReference type="NCBI Taxonomy" id="513160"/>
    <lineage>
        <taxon>Bacteria</taxon>
        <taxon>Pseudomonadati</taxon>
        <taxon>Pseudomonadota</taxon>
        <taxon>Betaproteobacteria</taxon>
        <taxon>Burkholderiales</taxon>
        <taxon>Sphaerotilaceae</taxon>
        <taxon>Ideonella</taxon>
    </lineage>
</organism>